<dbReference type="Proteomes" id="UP000005666">
    <property type="component" value="Chromosome 11"/>
</dbReference>
<keyword evidence="1" id="KW-0677">Repeat</keyword>
<sequence length="381" mass="42927">MDKAIKTLVVEGAKYTANSDLANASKCYAELLDLESKTAGNAINPDHVMLLASCLYQLGVEKNDMFGGGMDDSEGEDDDGQNEDWVSDDGQDDEDADNKDTEGKTDLNSTLYQFDQEEEDEDPTDGEDGDEQAAIDEEVYDGESELEQDNSDNENHDPEDDIDEEGLISYVDYLEGDHFQNTLELLQVARIIYMENCDTGNVDSVTKLKLSAIYDLLGDVDQEVEDFATAVEDYKQAIDYIKETDEFENENERESKILTTSLKLIEALRWLTDYSAFTKDKHKEILNSTQILLKKRIDTGSSMDKEDDEQQLKQIENDIEDLDDENAGSKKRKLEESIDTEALKKIILQKAMGFDFASSEESAKNVNDLSSMVFKKKKGKK</sequence>
<keyword evidence="2" id="KW-0802">TPR repeat</keyword>
<dbReference type="KEGG" id="tpf:TPHA_0K02070"/>
<dbReference type="InterPro" id="IPR011990">
    <property type="entry name" value="TPR-like_helical_dom_sf"/>
</dbReference>
<evidence type="ECO:0000256" key="1">
    <source>
        <dbReference type="ARBA" id="ARBA00022737"/>
    </source>
</evidence>
<evidence type="ECO:0000256" key="2">
    <source>
        <dbReference type="ARBA" id="ARBA00022803"/>
    </source>
</evidence>
<dbReference type="RefSeq" id="XP_003687774.1">
    <property type="nucleotide sequence ID" value="XM_003687726.1"/>
</dbReference>
<evidence type="ECO:0000313" key="6">
    <source>
        <dbReference type="EMBL" id="CCE65340.1"/>
    </source>
</evidence>
<dbReference type="GeneID" id="11533241"/>
<feature type="compositionally biased region" description="Acidic residues" evidence="4">
    <location>
        <begin position="115"/>
        <end position="162"/>
    </location>
</feature>
<dbReference type="Gene3D" id="1.25.40.10">
    <property type="entry name" value="Tetratricopeptide repeat domain"/>
    <property type="match status" value="1"/>
</dbReference>
<name>G8BZL2_TETPH</name>
<protein>
    <recommendedName>
        <fullName evidence="5">Tetratricopeptide SHNi-TPR domain-containing protein</fullName>
    </recommendedName>
</protein>
<dbReference type="OrthoDB" id="5587616at2759"/>
<dbReference type="GO" id="GO:0006335">
    <property type="term" value="P:DNA replication-dependent chromatin assembly"/>
    <property type="evidence" value="ECO:0007669"/>
    <property type="project" value="TreeGrafter"/>
</dbReference>
<dbReference type="InterPro" id="IPR019544">
    <property type="entry name" value="Tetratricopeptide_SHNi-TPR_dom"/>
</dbReference>
<dbReference type="EMBL" id="HE612866">
    <property type="protein sequence ID" value="CCE65340.1"/>
    <property type="molecule type" value="Genomic_DNA"/>
</dbReference>
<feature type="coiled-coil region" evidence="3">
    <location>
        <begin position="305"/>
        <end position="332"/>
    </location>
</feature>
<feature type="domain" description="Tetratricopeptide SHNi-TPR" evidence="5">
    <location>
        <begin position="213"/>
        <end position="239"/>
    </location>
</feature>
<evidence type="ECO:0000313" key="7">
    <source>
        <dbReference type="Proteomes" id="UP000005666"/>
    </source>
</evidence>
<dbReference type="STRING" id="1071381.G8BZL2"/>
<dbReference type="AlphaFoldDB" id="G8BZL2"/>
<accession>G8BZL2</accession>
<dbReference type="PANTHER" id="PTHR15081:SF1">
    <property type="entry name" value="NUCLEAR AUTOANTIGENIC SPERM PROTEIN"/>
    <property type="match status" value="1"/>
</dbReference>
<dbReference type="GO" id="GO:0034080">
    <property type="term" value="P:CENP-A containing chromatin assembly"/>
    <property type="evidence" value="ECO:0007669"/>
    <property type="project" value="TreeGrafter"/>
</dbReference>
<dbReference type="InterPro" id="IPR051730">
    <property type="entry name" value="NASP-like"/>
</dbReference>
<dbReference type="OMA" id="FTIFAQA"/>
<feature type="region of interest" description="Disordered" evidence="4">
    <location>
        <begin position="66"/>
        <end position="162"/>
    </location>
</feature>
<evidence type="ECO:0000256" key="3">
    <source>
        <dbReference type="SAM" id="Coils"/>
    </source>
</evidence>
<feature type="compositionally biased region" description="Acidic residues" evidence="4">
    <location>
        <begin position="71"/>
        <end position="97"/>
    </location>
</feature>
<dbReference type="GO" id="GO:0005654">
    <property type="term" value="C:nucleoplasm"/>
    <property type="evidence" value="ECO:0007669"/>
    <property type="project" value="TreeGrafter"/>
</dbReference>
<dbReference type="HOGENOM" id="CLU_821792_0_0_1"/>
<reference evidence="6 7" key="1">
    <citation type="journal article" date="2011" name="Proc. Natl. Acad. Sci. U.S.A.">
        <title>Evolutionary erosion of yeast sex chromosomes by mating-type switching accidents.</title>
        <authorList>
            <person name="Gordon J.L."/>
            <person name="Armisen D."/>
            <person name="Proux-Wera E."/>
            <person name="Oheigeartaigh S.S."/>
            <person name="Byrne K.P."/>
            <person name="Wolfe K.H."/>
        </authorList>
    </citation>
    <scope>NUCLEOTIDE SEQUENCE [LARGE SCALE GENOMIC DNA]</scope>
    <source>
        <strain evidence="7">ATCC 24235 / CBS 4417 / NBRC 1672 / NRRL Y-8282 / UCD 70-5</strain>
    </source>
</reference>
<dbReference type="PANTHER" id="PTHR15081">
    <property type="entry name" value="NUCLEAR AUTOANTIGENIC SPERM PROTEIN NASP -RELATED"/>
    <property type="match status" value="1"/>
</dbReference>
<organism evidence="6 7">
    <name type="scientific">Tetrapisispora phaffii (strain ATCC 24235 / CBS 4417 / NBRC 1672 / NRRL Y-8282 / UCD 70-5)</name>
    <name type="common">Yeast</name>
    <name type="synonym">Fabospora phaffii</name>
    <dbReference type="NCBI Taxonomy" id="1071381"/>
    <lineage>
        <taxon>Eukaryota</taxon>
        <taxon>Fungi</taxon>
        <taxon>Dikarya</taxon>
        <taxon>Ascomycota</taxon>
        <taxon>Saccharomycotina</taxon>
        <taxon>Saccharomycetes</taxon>
        <taxon>Saccharomycetales</taxon>
        <taxon>Saccharomycetaceae</taxon>
        <taxon>Tetrapisispora</taxon>
    </lineage>
</organism>
<dbReference type="eggNOG" id="KOG4563">
    <property type="taxonomic scope" value="Eukaryota"/>
</dbReference>
<evidence type="ECO:0000259" key="5">
    <source>
        <dbReference type="Pfam" id="PF10516"/>
    </source>
</evidence>
<keyword evidence="7" id="KW-1185">Reference proteome</keyword>
<gene>
    <name evidence="6" type="primary">TPHA0K02070</name>
    <name evidence="6" type="ordered locus">TPHA_0K02070</name>
</gene>
<dbReference type="Pfam" id="PF10516">
    <property type="entry name" value="SHNi-TPR"/>
    <property type="match status" value="1"/>
</dbReference>
<keyword evidence="3" id="KW-0175">Coiled coil</keyword>
<dbReference type="GO" id="GO:0042393">
    <property type="term" value="F:histone binding"/>
    <property type="evidence" value="ECO:0007669"/>
    <property type="project" value="TreeGrafter"/>
</dbReference>
<proteinExistence type="predicted"/>
<evidence type="ECO:0000256" key="4">
    <source>
        <dbReference type="SAM" id="MobiDB-lite"/>
    </source>
</evidence>